<accession>A0A176WRL4</accession>
<evidence type="ECO:0000313" key="2">
    <source>
        <dbReference type="Proteomes" id="UP000077202"/>
    </source>
</evidence>
<reference evidence="1" key="1">
    <citation type="submission" date="2016-03" db="EMBL/GenBank/DDBJ databases">
        <title>Mechanisms controlling the formation of the plant cell surface in tip-growing cells are functionally conserved among land plants.</title>
        <authorList>
            <person name="Honkanen S."/>
            <person name="Jones V.A."/>
            <person name="Morieri G."/>
            <person name="Champion C."/>
            <person name="Hetherington A.J."/>
            <person name="Kelly S."/>
            <person name="Saint-Marcoux D."/>
            <person name="Proust H."/>
            <person name="Prescott H."/>
            <person name="Dolan L."/>
        </authorList>
    </citation>
    <scope>NUCLEOTIDE SEQUENCE [LARGE SCALE GENOMIC DNA]</scope>
    <source>
        <tissue evidence="1">Whole gametophyte</tissue>
    </source>
</reference>
<sequence length="111" mass="12306">MAVIVPLSDVVWVSCRLAVLPGWKNPKFGTFPCFKPTNVSSKSQLEFVMSRFLSSTVSGRNRVAMETWLLQESPGVGGLVGELGWLGFVTSETRPTRRNLKFSCNWILGGR</sequence>
<gene>
    <name evidence="1" type="ORF">AXG93_4461s1460</name>
</gene>
<evidence type="ECO:0000313" key="1">
    <source>
        <dbReference type="EMBL" id="OAE35165.1"/>
    </source>
</evidence>
<proteinExistence type="predicted"/>
<dbReference type="Proteomes" id="UP000077202">
    <property type="component" value="Unassembled WGS sequence"/>
</dbReference>
<organism evidence="1 2">
    <name type="scientific">Marchantia polymorpha subsp. ruderalis</name>
    <dbReference type="NCBI Taxonomy" id="1480154"/>
    <lineage>
        <taxon>Eukaryota</taxon>
        <taxon>Viridiplantae</taxon>
        <taxon>Streptophyta</taxon>
        <taxon>Embryophyta</taxon>
        <taxon>Marchantiophyta</taxon>
        <taxon>Marchantiopsida</taxon>
        <taxon>Marchantiidae</taxon>
        <taxon>Marchantiales</taxon>
        <taxon>Marchantiaceae</taxon>
        <taxon>Marchantia</taxon>
    </lineage>
</organism>
<comment type="caution">
    <text evidence="1">The sequence shown here is derived from an EMBL/GenBank/DDBJ whole genome shotgun (WGS) entry which is preliminary data.</text>
</comment>
<keyword evidence="2" id="KW-1185">Reference proteome</keyword>
<name>A0A176WRL4_MARPO</name>
<dbReference type="AlphaFoldDB" id="A0A176WRL4"/>
<protein>
    <submittedName>
        <fullName evidence="1">Uncharacterized protein</fullName>
    </submittedName>
</protein>
<dbReference type="EMBL" id="LVLJ01000253">
    <property type="protein sequence ID" value="OAE35165.1"/>
    <property type="molecule type" value="Genomic_DNA"/>
</dbReference>